<dbReference type="GO" id="GO:0071897">
    <property type="term" value="P:DNA biosynthetic process"/>
    <property type="evidence" value="ECO:0007669"/>
    <property type="project" value="UniProtKB-ARBA"/>
</dbReference>
<comment type="caution">
    <text evidence="2">The sequence shown here is derived from an EMBL/GenBank/DDBJ whole genome shotgun (WGS) entry which is preliminary data.</text>
</comment>
<gene>
    <name evidence="2" type="ORF">QE152_g39518</name>
</gene>
<feature type="region of interest" description="Disordered" evidence="1">
    <location>
        <begin position="268"/>
        <end position="302"/>
    </location>
</feature>
<dbReference type="PANTHER" id="PTHR24559:SF444">
    <property type="entry name" value="REVERSE TRANSCRIPTASE DOMAIN-CONTAINING PROTEIN"/>
    <property type="match status" value="1"/>
</dbReference>
<name>A0AAW1HTS5_POPJA</name>
<protein>
    <submittedName>
        <fullName evidence="2">Uncharacterized protein</fullName>
    </submittedName>
</protein>
<organism evidence="2 3">
    <name type="scientific">Popillia japonica</name>
    <name type="common">Japanese beetle</name>
    <dbReference type="NCBI Taxonomy" id="7064"/>
    <lineage>
        <taxon>Eukaryota</taxon>
        <taxon>Metazoa</taxon>
        <taxon>Ecdysozoa</taxon>
        <taxon>Arthropoda</taxon>
        <taxon>Hexapoda</taxon>
        <taxon>Insecta</taxon>
        <taxon>Pterygota</taxon>
        <taxon>Neoptera</taxon>
        <taxon>Endopterygota</taxon>
        <taxon>Coleoptera</taxon>
        <taxon>Polyphaga</taxon>
        <taxon>Scarabaeiformia</taxon>
        <taxon>Scarabaeidae</taxon>
        <taxon>Rutelinae</taxon>
        <taxon>Popillia</taxon>
    </lineage>
</organism>
<dbReference type="EMBL" id="JASPKY010000949">
    <property type="protein sequence ID" value="KAK9679982.1"/>
    <property type="molecule type" value="Genomic_DNA"/>
</dbReference>
<dbReference type="Gene3D" id="3.10.10.10">
    <property type="entry name" value="HIV Type 1 Reverse Transcriptase, subunit A, domain 1"/>
    <property type="match status" value="1"/>
</dbReference>
<evidence type="ECO:0000313" key="3">
    <source>
        <dbReference type="Proteomes" id="UP001458880"/>
    </source>
</evidence>
<proteinExistence type="predicted"/>
<evidence type="ECO:0000256" key="1">
    <source>
        <dbReference type="SAM" id="MobiDB-lite"/>
    </source>
</evidence>
<dbReference type="InterPro" id="IPR053134">
    <property type="entry name" value="RNA-dir_DNA_polymerase"/>
</dbReference>
<feature type="compositionally biased region" description="Basic residues" evidence="1">
    <location>
        <begin position="291"/>
        <end position="302"/>
    </location>
</feature>
<reference evidence="2 3" key="1">
    <citation type="journal article" date="2024" name="BMC Genomics">
        <title>De novo assembly and annotation of Popillia japonica's genome with initial clues to its potential as an invasive pest.</title>
        <authorList>
            <person name="Cucini C."/>
            <person name="Boschi S."/>
            <person name="Funari R."/>
            <person name="Cardaioli E."/>
            <person name="Iannotti N."/>
            <person name="Marturano G."/>
            <person name="Paoli F."/>
            <person name="Bruttini M."/>
            <person name="Carapelli A."/>
            <person name="Frati F."/>
            <person name="Nardi F."/>
        </authorList>
    </citation>
    <scope>NUCLEOTIDE SEQUENCE [LARGE SCALE GENOMIC DNA]</scope>
    <source>
        <strain evidence="2">DMR45628</strain>
    </source>
</reference>
<dbReference type="AlphaFoldDB" id="A0AAW1HTS5"/>
<feature type="compositionally biased region" description="Basic and acidic residues" evidence="1">
    <location>
        <begin position="171"/>
        <end position="190"/>
    </location>
</feature>
<dbReference type="InterPro" id="IPR043502">
    <property type="entry name" value="DNA/RNA_pol_sf"/>
</dbReference>
<keyword evidence="3" id="KW-1185">Reference proteome</keyword>
<dbReference type="Proteomes" id="UP001458880">
    <property type="component" value="Unassembled WGS sequence"/>
</dbReference>
<sequence>MGPPIPHTNLRTSATPPEFCDPHSQSRFTYMWDDAQQVLDAIWPNPTTEPETIDIAAMDCRPLSLRADEGTHLEVAQLNTLLTSRPELFHLRGPPTPVVTHRIDTGNKAPVSSPPYRITPGRQALLDAEVQALLKDGIIEECESAWTSPVVLVPKSDGGIRLCVGYRKREFHPGNHTEASSDSRHSEGRRRAPQPGARTSKGDQRSTPEPSHRLQPRRPRLGHLPYPHQCRQGVFRQTPRDGPYIILGTKGPCSYEVAAQDDPTTPFGVYHSSALKPVPPGQLPETPVVPLRRRGRPRTQTT</sequence>
<feature type="compositionally biased region" description="Basic and acidic residues" evidence="1">
    <location>
        <begin position="200"/>
        <end position="212"/>
    </location>
</feature>
<evidence type="ECO:0000313" key="2">
    <source>
        <dbReference type="EMBL" id="KAK9679982.1"/>
    </source>
</evidence>
<dbReference type="PANTHER" id="PTHR24559">
    <property type="entry name" value="TRANSPOSON TY3-I GAG-POL POLYPROTEIN"/>
    <property type="match status" value="1"/>
</dbReference>
<dbReference type="SUPFAM" id="SSF56672">
    <property type="entry name" value="DNA/RNA polymerases"/>
    <property type="match status" value="1"/>
</dbReference>
<accession>A0AAW1HTS5</accession>
<feature type="region of interest" description="Disordered" evidence="1">
    <location>
        <begin position="171"/>
        <end position="227"/>
    </location>
</feature>